<comment type="caution">
    <text evidence="2">The sequence shown here is derived from an EMBL/GenBank/DDBJ whole genome shotgun (WGS) entry which is preliminary data.</text>
</comment>
<evidence type="ECO:0000313" key="3">
    <source>
        <dbReference type="Proteomes" id="UP000807469"/>
    </source>
</evidence>
<gene>
    <name evidence="2" type="ORF">BDN70DRAFT_882155</name>
</gene>
<dbReference type="EMBL" id="MU155287">
    <property type="protein sequence ID" value="KAF9476623.1"/>
    <property type="molecule type" value="Genomic_DNA"/>
</dbReference>
<keyword evidence="3" id="KW-1185">Reference proteome</keyword>
<organism evidence="2 3">
    <name type="scientific">Pholiota conissans</name>
    <dbReference type="NCBI Taxonomy" id="109636"/>
    <lineage>
        <taxon>Eukaryota</taxon>
        <taxon>Fungi</taxon>
        <taxon>Dikarya</taxon>
        <taxon>Basidiomycota</taxon>
        <taxon>Agaricomycotina</taxon>
        <taxon>Agaricomycetes</taxon>
        <taxon>Agaricomycetidae</taxon>
        <taxon>Agaricales</taxon>
        <taxon>Agaricineae</taxon>
        <taxon>Strophariaceae</taxon>
        <taxon>Pholiota</taxon>
    </lineage>
</organism>
<reference evidence="2" key="1">
    <citation type="submission" date="2020-11" db="EMBL/GenBank/DDBJ databases">
        <authorList>
            <consortium name="DOE Joint Genome Institute"/>
            <person name="Ahrendt S."/>
            <person name="Riley R."/>
            <person name="Andreopoulos W."/>
            <person name="Labutti K."/>
            <person name="Pangilinan J."/>
            <person name="Ruiz-Duenas F.J."/>
            <person name="Barrasa J.M."/>
            <person name="Sanchez-Garcia M."/>
            <person name="Camarero S."/>
            <person name="Miyauchi S."/>
            <person name="Serrano A."/>
            <person name="Linde D."/>
            <person name="Babiker R."/>
            <person name="Drula E."/>
            <person name="Ayuso-Fernandez I."/>
            <person name="Pacheco R."/>
            <person name="Padilla G."/>
            <person name="Ferreira P."/>
            <person name="Barriuso J."/>
            <person name="Kellner H."/>
            <person name="Castanera R."/>
            <person name="Alfaro M."/>
            <person name="Ramirez L."/>
            <person name="Pisabarro A.G."/>
            <person name="Kuo A."/>
            <person name="Tritt A."/>
            <person name="Lipzen A."/>
            <person name="He G."/>
            <person name="Yan M."/>
            <person name="Ng V."/>
            <person name="Cullen D."/>
            <person name="Martin F."/>
            <person name="Rosso M.-N."/>
            <person name="Henrissat B."/>
            <person name="Hibbett D."/>
            <person name="Martinez A.T."/>
            <person name="Grigoriev I.V."/>
        </authorList>
    </citation>
    <scope>NUCLEOTIDE SEQUENCE</scope>
    <source>
        <strain evidence="2">CIRM-BRFM 674</strain>
    </source>
</reference>
<dbReference type="AlphaFoldDB" id="A0A9P5YWX0"/>
<protein>
    <recommendedName>
        <fullName evidence="1">C2H2-type domain-containing protein</fullName>
    </recommendedName>
</protein>
<sequence>MTFPETSDTEMAFHGNYESISHDGRSDDPLCPTQYQYSPVVPPDAPYVLSTVANARVLSVEAPTALTERLYSESEYQDAGGMSAAPLQFHIRSTPNSVASSRNVQAQGSLGQSGRMETRRIADIRDSNAQSSIPHIHRSFLCFLMEQTLLLESIQVWDATAISTIRDAFLRQGGLIAPNVHIEQILLQFKPVVGSDALREECNNRKKDKAKLGKFRCPFPFCEGHCTRVVGLQNHLSAHFRLTPQQCSNCSKFFSDTSFKRHVDNCQIKYCQTFRR</sequence>
<accession>A0A9P5YWX0</accession>
<feature type="domain" description="C2H2-type" evidence="1">
    <location>
        <begin position="217"/>
        <end position="239"/>
    </location>
</feature>
<evidence type="ECO:0000313" key="2">
    <source>
        <dbReference type="EMBL" id="KAF9476623.1"/>
    </source>
</evidence>
<evidence type="ECO:0000259" key="1">
    <source>
        <dbReference type="PROSITE" id="PS00028"/>
    </source>
</evidence>
<proteinExistence type="predicted"/>
<dbReference type="PROSITE" id="PS00028">
    <property type="entry name" value="ZINC_FINGER_C2H2_1"/>
    <property type="match status" value="1"/>
</dbReference>
<dbReference type="Proteomes" id="UP000807469">
    <property type="component" value="Unassembled WGS sequence"/>
</dbReference>
<name>A0A9P5YWX0_9AGAR</name>
<dbReference type="InterPro" id="IPR013087">
    <property type="entry name" value="Znf_C2H2_type"/>
</dbReference>